<dbReference type="InterPro" id="IPR002489">
    <property type="entry name" value="Glu_synth_asu_C"/>
</dbReference>
<dbReference type="PIRSF" id="PIRSF006519">
    <property type="entry name" value="GOGAT_dom3"/>
    <property type="match status" value="1"/>
</dbReference>
<proteinExistence type="predicted"/>
<dbReference type="GO" id="GO:0016491">
    <property type="term" value="F:oxidoreductase activity"/>
    <property type="evidence" value="ECO:0007669"/>
    <property type="project" value="InterPro"/>
</dbReference>
<dbReference type="CDD" id="cd00981">
    <property type="entry name" value="arch_gltB"/>
    <property type="match status" value="1"/>
</dbReference>
<dbReference type="AlphaFoldDB" id="A0A5S4ZU35"/>
<protein>
    <submittedName>
        <fullName evidence="2">Glutamate synthase domain-containing protein 3</fullName>
    </submittedName>
</protein>
<keyword evidence="3" id="KW-1185">Reference proteome</keyword>
<accession>A0A5S4ZU35</accession>
<feature type="domain" description="Glutamate synthase alpha subunit C-terminal" evidence="1">
    <location>
        <begin position="66"/>
        <end position="226"/>
    </location>
</feature>
<dbReference type="EMBL" id="VNHM01000005">
    <property type="protein sequence ID" value="TYO96210.1"/>
    <property type="molecule type" value="Genomic_DNA"/>
</dbReference>
<dbReference type="Gene3D" id="2.160.20.60">
    <property type="entry name" value="Glutamate synthase, alpha subunit, C-terminal domain"/>
    <property type="match status" value="1"/>
</dbReference>
<name>A0A5S4ZU35_9FIRM</name>
<comment type="caution">
    <text evidence="2">The sequence shown here is derived from an EMBL/GenBank/DDBJ whole genome shotgun (WGS) entry which is preliminary data.</text>
</comment>
<evidence type="ECO:0000313" key="2">
    <source>
        <dbReference type="EMBL" id="TYO96210.1"/>
    </source>
</evidence>
<organism evidence="2 3">
    <name type="scientific">Desulfallas thermosapovorans DSM 6562</name>
    <dbReference type="NCBI Taxonomy" id="1121431"/>
    <lineage>
        <taxon>Bacteria</taxon>
        <taxon>Bacillati</taxon>
        <taxon>Bacillota</taxon>
        <taxon>Clostridia</taxon>
        <taxon>Eubacteriales</taxon>
        <taxon>Desulfallaceae</taxon>
        <taxon>Desulfallas</taxon>
    </lineage>
</organism>
<sequence length="286" mass="31965">MNGLNGLNVKFGYRDNFLDNLQPVDFLYETRVSIDGHRATIDARGLKHKELNDLLRETVQKGSTELVINNVFGQRYIGTRLYIPGDDKLDIEVNKFPGNDLGAFLNGHRIIVHGNAQDGVGNTMDEGQIIVHGRAGDVTAMSMRGGQIFIRDNVGYRTAIHMKEYRDKTPVLVVGGTAQDFLGEYMAGGMVLLLGLNLRENEPHRANYIGTGMHGGVIYLRGCVKEHQLGKEVGVRPLQDRDEAIVARYVREYCRHFGGNPDQILNGPFHKLIPVSLRPYGQIYAY</sequence>
<dbReference type="InterPro" id="IPR012061">
    <property type="entry name" value="Glu_synth_lsu_3"/>
</dbReference>
<reference evidence="2 3" key="1">
    <citation type="submission" date="2019-07" db="EMBL/GenBank/DDBJ databases">
        <title>Genomic Encyclopedia of Type Strains, Phase I: the one thousand microbial genomes (KMG-I) project.</title>
        <authorList>
            <person name="Kyrpides N."/>
        </authorList>
    </citation>
    <scope>NUCLEOTIDE SEQUENCE [LARGE SCALE GENOMIC DNA]</scope>
    <source>
        <strain evidence="2 3">DSM 6562</strain>
    </source>
</reference>
<dbReference type="RefSeq" id="WP_166511193.1">
    <property type="nucleotide sequence ID" value="NZ_VNHM01000005.1"/>
</dbReference>
<dbReference type="InterPro" id="IPR036485">
    <property type="entry name" value="Glu_synth_asu_C_sf"/>
</dbReference>
<gene>
    <name evidence="2" type="ORF">LX24_01161</name>
</gene>
<dbReference type="InterPro" id="IPR035710">
    <property type="entry name" value="Archaeal_gltB"/>
</dbReference>
<dbReference type="PANTHER" id="PTHR39673">
    <property type="entry name" value="TUNGSTEN FORMYLMETHANOFURAN DEHYDROGENASE, SUBUNIT C (FWDC)"/>
    <property type="match status" value="1"/>
</dbReference>
<dbReference type="Pfam" id="PF01493">
    <property type="entry name" value="GXGXG"/>
    <property type="match status" value="1"/>
</dbReference>
<dbReference type="PANTHER" id="PTHR39673:SF5">
    <property type="entry name" value="TUNGSTEN-CONTAINING FORMYLMETHANOFURAN DEHYDROGENASE 2 SUBUNIT C"/>
    <property type="match status" value="1"/>
</dbReference>
<evidence type="ECO:0000259" key="1">
    <source>
        <dbReference type="Pfam" id="PF01493"/>
    </source>
</evidence>
<dbReference type="Proteomes" id="UP000323166">
    <property type="component" value="Unassembled WGS sequence"/>
</dbReference>
<dbReference type="SUPFAM" id="SSF69336">
    <property type="entry name" value="Alpha subunit of glutamate synthase, C-terminal domain"/>
    <property type="match status" value="1"/>
</dbReference>
<evidence type="ECO:0000313" key="3">
    <source>
        <dbReference type="Proteomes" id="UP000323166"/>
    </source>
</evidence>